<proteinExistence type="predicted"/>
<evidence type="ECO:0000313" key="3">
    <source>
        <dbReference type="EMBL" id="KTD37115.1"/>
    </source>
</evidence>
<feature type="region of interest" description="Disordered" evidence="1">
    <location>
        <begin position="70"/>
        <end position="102"/>
    </location>
</feature>
<keyword evidence="2" id="KW-1133">Transmembrane helix</keyword>
<dbReference type="EMBL" id="LNYP01000031">
    <property type="protein sequence ID" value="KTD37115.1"/>
    <property type="molecule type" value="Genomic_DNA"/>
</dbReference>
<reference evidence="3 4" key="1">
    <citation type="submission" date="2015-11" db="EMBL/GenBank/DDBJ databases">
        <title>Genomic analysis of 38 Legionella species identifies large and diverse effector repertoires.</title>
        <authorList>
            <person name="Burstein D."/>
            <person name="Amaro F."/>
            <person name="Zusman T."/>
            <person name="Lifshitz Z."/>
            <person name="Cohen O."/>
            <person name="Gilbert J.A."/>
            <person name="Pupko T."/>
            <person name="Shuman H.A."/>
            <person name="Segal G."/>
        </authorList>
    </citation>
    <scope>NUCLEOTIDE SEQUENCE [LARGE SCALE GENOMIC DNA]</scope>
    <source>
        <strain evidence="3 4">Oak Ridge-10</strain>
    </source>
</reference>
<evidence type="ECO:0000313" key="4">
    <source>
        <dbReference type="Proteomes" id="UP000054858"/>
    </source>
</evidence>
<dbReference type="PATRIC" id="fig|29423.5.peg.2363"/>
<feature type="transmembrane region" description="Helical" evidence="2">
    <location>
        <begin position="21"/>
        <end position="50"/>
    </location>
</feature>
<gene>
    <name evidence="3" type="ORF">Loak_2251</name>
</gene>
<name>A0A0W0WXS5_9GAMM</name>
<dbReference type="Proteomes" id="UP000054858">
    <property type="component" value="Unassembled WGS sequence"/>
</dbReference>
<evidence type="ECO:0000256" key="1">
    <source>
        <dbReference type="SAM" id="MobiDB-lite"/>
    </source>
</evidence>
<keyword evidence="2" id="KW-0472">Membrane</keyword>
<dbReference type="AlphaFoldDB" id="A0A0W0WXS5"/>
<organism evidence="3 4">
    <name type="scientific">Legionella oakridgensis</name>
    <dbReference type="NCBI Taxonomy" id="29423"/>
    <lineage>
        <taxon>Bacteria</taxon>
        <taxon>Pseudomonadati</taxon>
        <taxon>Pseudomonadota</taxon>
        <taxon>Gammaproteobacteria</taxon>
        <taxon>Legionellales</taxon>
        <taxon>Legionellaceae</taxon>
        <taxon>Legionella</taxon>
    </lineage>
</organism>
<comment type="caution">
    <text evidence="3">The sequence shown here is derived from an EMBL/GenBank/DDBJ whole genome shotgun (WGS) entry which is preliminary data.</text>
</comment>
<accession>A0A0W0WXS5</accession>
<keyword evidence="2" id="KW-0812">Transmembrane</keyword>
<evidence type="ECO:0000256" key="2">
    <source>
        <dbReference type="SAM" id="Phobius"/>
    </source>
</evidence>
<dbReference type="RefSeq" id="WP_025386017.1">
    <property type="nucleotide sequence ID" value="NZ_LCUA01000033.1"/>
</dbReference>
<sequence length="102" mass="11278">MKESSNAHNCLWVHRFELLGLILLLIATILTILTANGIGIAAMFLVGLVLCAHKCLCHKTCNVCHSQHLEEDTPPWEDSEALPKKTVGKKETTVKKTTKTQV</sequence>
<protein>
    <submittedName>
        <fullName evidence="3">Uncharacterized protein</fullName>
    </submittedName>
</protein>